<accession>A0A382IBU7</accession>
<evidence type="ECO:0000313" key="1">
    <source>
        <dbReference type="EMBL" id="SVB97086.1"/>
    </source>
</evidence>
<sequence length="36" mass="3843">MGCFTTDCAAVDQRNPSTALSKIMSASRAYYPGTNN</sequence>
<dbReference type="EMBL" id="UINC01066406">
    <property type="protein sequence ID" value="SVB97086.1"/>
    <property type="molecule type" value="Genomic_DNA"/>
</dbReference>
<dbReference type="AlphaFoldDB" id="A0A382IBU7"/>
<name>A0A382IBU7_9ZZZZ</name>
<gene>
    <name evidence="1" type="ORF">METZ01_LOCUS249940</name>
</gene>
<proteinExistence type="predicted"/>
<protein>
    <submittedName>
        <fullName evidence="1">Uncharacterized protein</fullName>
    </submittedName>
</protein>
<organism evidence="1">
    <name type="scientific">marine metagenome</name>
    <dbReference type="NCBI Taxonomy" id="408172"/>
    <lineage>
        <taxon>unclassified sequences</taxon>
        <taxon>metagenomes</taxon>
        <taxon>ecological metagenomes</taxon>
    </lineage>
</organism>
<reference evidence="1" key="1">
    <citation type="submission" date="2018-05" db="EMBL/GenBank/DDBJ databases">
        <authorList>
            <person name="Lanie J.A."/>
            <person name="Ng W.-L."/>
            <person name="Kazmierczak K.M."/>
            <person name="Andrzejewski T.M."/>
            <person name="Davidsen T.M."/>
            <person name="Wayne K.J."/>
            <person name="Tettelin H."/>
            <person name="Glass J.I."/>
            <person name="Rusch D."/>
            <person name="Podicherti R."/>
            <person name="Tsui H.-C.T."/>
            <person name="Winkler M.E."/>
        </authorList>
    </citation>
    <scope>NUCLEOTIDE SEQUENCE</scope>
</reference>